<accession>A0A7R9PVP6</accession>
<evidence type="ECO:0000313" key="4">
    <source>
        <dbReference type="Proteomes" id="UP000759131"/>
    </source>
</evidence>
<keyword evidence="1" id="KW-1133">Transmembrane helix</keyword>
<organism evidence="3">
    <name type="scientific">Medioppia subpectinata</name>
    <dbReference type="NCBI Taxonomy" id="1979941"/>
    <lineage>
        <taxon>Eukaryota</taxon>
        <taxon>Metazoa</taxon>
        <taxon>Ecdysozoa</taxon>
        <taxon>Arthropoda</taxon>
        <taxon>Chelicerata</taxon>
        <taxon>Arachnida</taxon>
        <taxon>Acari</taxon>
        <taxon>Acariformes</taxon>
        <taxon>Sarcoptiformes</taxon>
        <taxon>Oribatida</taxon>
        <taxon>Brachypylina</taxon>
        <taxon>Oppioidea</taxon>
        <taxon>Oppiidae</taxon>
        <taxon>Medioppia</taxon>
    </lineage>
</organism>
<dbReference type="InterPro" id="IPR006621">
    <property type="entry name" value="Nose-resist-to-fluoxetine_N"/>
</dbReference>
<dbReference type="OrthoDB" id="6912574at2759"/>
<evidence type="ECO:0000256" key="1">
    <source>
        <dbReference type="SAM" id="Phobius"/>
    </source>
</evidence>
<feature type="transmembrane region" description="Helical" evidence="1">
    <location>
        <begin position="406"/>
        <end position="427"/>
    </location>
</feature>
<feature type="transmembrane region" description="Helical" evidence="1">
    <location>
        <begin position="305"/>
        <end position="327"/>
    </location>
</feature>
<keyword evidence="4" id="KW-1185">Reference proteome</keyword>
<protein>
    <recommendedName>
        <fullName evidence="2">Nose resistant-to-fluoxetine protein N-terminal domain-containing protein</fullName>
    </recommendedName>
</protein>
<dbReference type="EMBL" id="OC855482">
    <property type="protein sequence ID" value="CAD7622066.1"/>
    <property type="molecule type" value="Genomic_DNA"/>
</dbReference>
<dbReference type="Pfam" id="PF20146">
    <property type="entry name" value="NRF"/>
    <property type="match status" value="1"/>
</dbReference>
<reference evidence="3" key="1">
    <citation type="submission" date="2020-11" db="EMBL/GenBank/DDBJ databases">
        <authorList>
            <person name="Tran Van P."/>
        </authorList>
    </citation>
    <scope>NUCLEOTIDE SEQUENCE</scope>
</reference>
<feature type="domain" description="Nose resistant-to-fluoxetine protein N-terminal" evidence="2">
    <location>
        <begin position="2"/>
        <end position="138"/>
    </location>
</feature>
<feature type="transmembrane region" description="Helical" evidence="1">
    <location>
        <begin position="334"/>
        <end position="360"/>
    </location>
</feature>
<feature type="transmembrane region" description="Helical" evidence="1">
    <location>
        <begin position="172"/>
        <end position="194"/>
    </location>
</feature>
<gene>
    <name evidence="3" type="ORF">OSB1V03_LOCUS2535</name>
</gene>
<dbReference type="EMBL" id="CAJPIZ010000907">
    <property type="protein sequence ID" value="CAG2102496.1"/>
    <property type="molecule type" value="Genomic_DNA"/>
</dbReference>
<evidence type="ECO:0000259" key="2">
    <source>
        <dbReference type="Pfam" id="PF20146"/>
    </source>
</evidence>
<dbReference type="PANTHER" id="PTHR11161:SF0">
    <property type="entry name" value="O-ACYLTRANSFERASE LIKE PROTEIN"/>
    <property type="match status" value="1"/>
</dbReference>
<feature type="transmembrane region" description="Helical" evidence="1">
    <location>
        <begin position="447"/>
        <end position="467"/>
    </location>
</feature>
<dbReference type="InterPro" id="IPR052728">
    <property type="entry name" value="O2_lipid_transport_reg"/>
</dbReference>
<name>A0A7R9PVP6_9ACAR</name>
<sequence>MTVLDAQPRLQSGMVDMTGPPFGNYDQCMGIEGPEEDDKPIIRGQYCGIDLRDNVMLKSFPREYFEKLSENLPKTDTFNYKNAFNQFFENYRRVFYRMTTDDMMDAMEFIDNQLFNNMKLINGFCLPTTCQPRDVSNALNQIMYPIIRIPIILDDDCDYADKPIILNKYQQISVIGISSLVVLFVLSNIIMCCSPDSYIRRLIKGTFIEFIARCYWAKTSAASMFSLTQHGKFKALDGYRACLTIWVVILHTYEFGNIVVNNKNYFLGSSHKMIHDYRNMIFPNILLMDNFMIITVFDNNMLHNFLMYSSMDFQLYAMAPIAFILLYRFGSKGVYMVIGLLFVAIGLPVFYKFVLGHLHVYEITSHPNLREIMLGWSTHYWGPINYIQTFIIGMLLACAVRYRPNVYLGGTIVFGHNLSWFAWLIYATSTGRGGYFSEILGWKGFKIVDNMSLEIYIMHAFVFVYRIGVQREHRTYNEYYIWSSAMADFVFSYVIGVITGFLVSRPFAAMTTALLRPPQRVPKAVVNEEGLDAKNTHNKDILAEIIGNVKMLNIDLYIKINSFTFSESIVKFKRLDQFQKNVTKKLDPIMKRVAPRLSEFLFYIDLPSDCMTALARVGQAIRAQETWAFR</sequence>
<feature type="transmembrane region" description="Helical" evidence="1">
    <location>
        <begin position="380"/>
        <end position="399"/>
    </location>
</feature>
<feature type="non-terminal residue" evidence="3">
    <location>
        <position position="630"/>
    </location>
</feature>
<feature type="transmembrane region" description="Helical" evidence="1">
    <location>
        <begin position="281"/>
        <end position="299"/>
    </location>
</feature>
<dbReference type="AlphaFoldDB" id="A0A7R9PVP6"/>
<dbReference type="PANTHER" id="PTHR11161">
    <property type="entry name" value="O-ACYLTRANSFERASE"/>
    <property type="match status" value="1"/>
</dbReference>
<feature type="transmembrane region" description="Helical" evidence="1">
    <location>
        <begin position="479"/>
        <end position="503"/>
    </location>
</feature>
<evidence type="ECO:0000313" key="3">
    <source>
        <dbReference type="EMBL" id="CAD7622066.1"/>
    </source>
</evidence>
<keyword evidence="1" id="KW-0812">Transmembrane</keyword>
<proteinExistence type="predicted"/>
<dbReference type="Proteomes" id="UP000759131">
    <property type="component" value="Unassembled WGS sequence"/>
</dbReference>
<keyword evidence="1" id="KW-0472">Membrane</keyword>